<evidence type="ECO:0000313" key="2">
    <source>
        <dbReference type="Proteomes" id="UP000199306"/>
    </source>
</evidence>
<organism evidence="1 2">
    <name type="scientific">Pseudarcicella hirudinis</name>
    <dbReference type="NCBI Taxonomy" id="1079859"/>
    <lineage>
        <taxon>Bacteria</taxon>
        <taxon>Pseudomonadati</taxon>
        <taxon>Bacteroidota</taxon>
        <taxon>Cytophagia</taxon>
        <taxon>Cytophagales</taxon>
        <taxon>Flectobacillaceae</taxon>
        <taxon>Pseudarcicella</taxon>
    </lineage>
</organism>
<dbReference type="STRING" id="1079859.SAMN04515674_12110"/>
<gene>
    <name evidence="1" type="ORF">SAMN04515674_12110</name>
</gene>
<reference evidence="1 2" key="1">
    <citation type="submission" date="2016-10" db="EMBL/GenBank/DDBJ databases">
        <authorList>
            <person name="de Groot N.N."/>
        </authorList>
    </citation>
    <scope>NUCLEOTIDE SEQUENCE [LARGE SCALE GENOMIC DNA]</scope>
    <source>
        <strain evidence="2">E92,LMG 26720,CCM 7988</strain>
    </source>
</reference>
<dbReference type="Proteomes" id="UP000199306">
    <property type="component" value="Unassembled WGS sequence"/>
</dbReference>
<accession>A0A1I5YRI6</accession>
<evidence type="ECO:0000313" key="1">
    <source>
        <dbReference type="EMBL" id="SFQ46841.1"/>
    </source>
</evidence>
<sequence>MNLKNSSTQIYFINMFKRILVSLLFMSVIFACSSGKKALQNGNYDEAVLTAVGRLQKSPNNSSALQVLKEAYPLAVSKHTDRINQWEQSKEPFHWEKVVEEYQQLNQMADQIQNCPVCQNAVGTPQRNFQSLQSAKNLSADERYDAGQHALGFAQNNRQAAKDAFGHFKRAEYFVPNYKDVADKIGQAFELASVKIVVEQVTVTSRLYQLSNEYFQDRINEFLKTNPRLNQFVLFYSPQEASNNRLKPDQIVHLEFDDFVVGQTYVNSNTDLVTSRDSVKVGETKVNGKTIPVYNKVTARLTRTRKTVSSKGLLDMQIIDFRTKNVLYRDKIPGEFVWTNEWARFNGDERALTRDQLNLCNVREQLPPPPQQLFVEFSKPIYDQFTRKIRKFYENY</sequence>
<protein>
    <submittedName>
        <fullName evidence="1">Uncharacterized protein</fullName>
    </submittedName>
</protein>
<dbReference type="EMBL" id="FOXH01000021">
    <property type="protein sequence ID" value="SFQ46841.1"/>
    <property type="molecule type" value="Genomic_DNA"/>
</dbReference>
<name>A0A1I5YRI6_9BACT</name>
<keyword evidence="2" id="KW-1185">Reference proteome</keyword>
<dbReference type="AlphaFoldDB" id="A0A1I5YRI6"/>
<dbReference type="PROSITE" id="PS51257">
    <property type="entry name" value="PROKAR_LIPOPROTEIN"/>
    <property type="match status" value="1"/>
</dbReference>
<proteinExistence type="predicted"/>